<accession>A0A915EDI8</accession>
<organism evidence="1 2">
    <name type="scientific">Ditylenchus dipsaci</name>
    <dbReference type="NCBI Taxonomy" id="166011"/>
    <lineage>
        <taxon>Eukaryota</taxon>
        <taxon>Metazoa</taxon>
        <taxon>Ecdysozoa</taxon>
        <taxon>Nematoda</taxon>
        <taxon>Chromadorea</taxon>
        <taxon>Rhabditida</taxon>
        <taxon>Tylenchina</taxon>
        <taxon>Tylenchomorpha</taxon>
        <taxon>Sphaerularioidea</taxon>
        <taxon>Anguinidae</taxon>
        <taxon>Anguininae</taxon>
        <taxon>Ditylenchus</taxon>
    </lineage>
</organism>
<name>A0A915EDI8_9BILA</name>
<proteinExistence type="predicted"/>
<protein>
    <submittedName>
        <fullName evidence="2">Uncharacterized protein</fullName>
    </submittedName>
</protein>
<sequence length="109" mass="12806">MKIRKAFASSKAAISNSEFLPELEEELMEVRLFSSHQRSCDQQSEEIFEDTYMELRRNGMFRQACEFRGRALHLILEKRRLEDQVIAEFNKAAINLSTEYEVMIENPQG</sequence>
<reference evidence="2" key="1">
    <citation type="submission" date="2022-11" db="UniProtKB">
        <authorList>
            <consortium name="WormBaseParasite"/>
        </authorList>
    </citation>
    <scope>IDENTIFICATION</scope>
</reference>
<keyword evidence="1" id="KW-1185">Reference proteome</keyword>
<evidence type="ECO:0000313" key="1">
    <source>
        <dbReference type="Proteomes" id="UP000887574"/>
    </source>
</evidence>
<dbReference type="WBParaSite" id="jg4154">
    <property type="protein sequence ID" value="jg4154"/>
    <property type="gene ID" value="jg4154"/>
</dbReference>
<dbReference type="AlphaFoldDB" id="A0A915EDI8"/>
<dbReference type="Proteomes" id="UP000887574">
    <property type="component" value="Unplaced"/>
</dbReference>
<evidence type="ECO:0000313" key="2">
    <source>
        <dbReference type="WBParaSite" id="jg4154"/>
    </source>
</evidence>